<feature type="region of interest" description="Disordered" evidence="1">
    <location>
        <begin position="1"/>
        <end position="42"/>
    </location>
</feature>
<proteinExistence type="predicted"/>
<sequence>MSQDPGKINNAEIEQSHNKAETIIQERASSKSPNHESEKQQE</sequence>
<evidence type="ECO:0000256" key="1">
    <source>
        <dbReference type="SAM" id="MobiDB-lite"/>
    </source>
</evidence>
<feature type="compositionally biased region" description="Basic and acidic residues" evidence="1">
    <location>
        <begin position="33"/>
        <end position="42"/>
    </location>
</feature>
<feature type="non-terminal residue" evidence="2">
    <location>
        <position position="42"/>
    </location>
</feature>
<dbReference type="AlphaFoldDB" id="A0A392SIX7"/>
<organism evidence="2 3">
    <name type="scientific">Trifolium medium</name>
    <dbReference type="NCBI Taxonomy" id="97028"/>
    <lineage>
        <taxon>Eukaryota</taxon>
        <taxon>Viridiplantae</taxon>
        <taxon>Streptophyta</taxon>
        <taxon>Embryophyta</taxon>
        <taxon>Tracheophyta</taxon>
        <taxon>Spermatophyta</taxon>
        <taxon>Magnoliopsida</taxon>
        <taxon>eudicotyledons</taxon>
        <taxon>Gunneridae</taxon>
        <taxon>Pentapetalae</taxon>
        <taxon>rosids</taxon>
        <taxon>fabids</taxon>
        <taxon>Fabales</taxon>
        <taxon>Fabaceae</taxon>
        <taxon>Papilionoideae</taxon>
        <taxon>50 kb inversion clade</taxon>
        <taxon>NPAAA clade</taxon>
        <taxon>Hologalegina</taxon>
        <taxon>IRL clade</taxon>
        <taxon>Trifolieae</taxon>
        <taxon>Trifolium</taxon>
    </lineage>
</organism>
<dbReference type="Proteomes" id="UP000265520">
    <property type="component" value="Unassembled WGS sequence"/>
</dbReference>
<evidence type="ECO:0000313" key="3">
    <source>
        <dbReference type="Proteomes" id="UP000265520"/>
    </source>
</evidence>
<keyword evidence="3" id="KW-1185">Reference proteome</keyword>
<accession>A0A392SIX7</accession>
<dbReference type="EMBL" id="LXQA010377406">
    <property type="protein sequence ID" value="MCI47816.1"/>
    <property type="molecule type" value="Genomic_DNA"/>
</dbReference>
<reference evidence="2 3" key="1">
    <citation type="journal article" date="2018" name="Front. Plant Sci.">
        <title>Red Clover (Trifolium pratense) and Zigzag Clover (T. medium) - A Picture of Genomic Similarities and Differences.</title>
        <authorList>
            <person name="Dluhosova J."/>
            <person name="Istvanek J."/>
            <person name="Nedelnik J."/>
            <person name="Repkova J."/>
        </authorList>
    </citation>
    <scope>NUCLEOTIDE SEQUENCE [LARGE SCALE GENOMIC DNA]</scope>
    <source>
        <strain evidence="3">cv. 10/8</strain>
        <tissue evidence="2">Leaf</tissue>
    </source>
</reference>
<name>A0A392SIX7_9FABA</name>
<protein>
    <submittedName>
        <fullName evidence="2">Uncharacterized protein</fullName>
    </submittedName>
</protein>
<evidence type="ECO:0000313" key="2">
    <source>
        <dbReference type="EMBL" id="MCI47816.1"/>
    </source>
</evidence>
<comment type="caution">
    <text evidence="2">The sequence shown here is derived from an EMBL/GenBank/DDBJ whole genome shotgun (WGS) entry which is preliminary data.</text>
</comment>